<dbReference type="PRINTS" id="PR00147">
    <property type="entry name" value="DNAPHOTLYASE"/>
</dbReference>
<feature type="binding site" evidence="12">
    <location>
        <position position="271"/>
    </location>
    <ligand>
        <name>FAD</name>
        <dbReference type="ChEBI" id="CHEBI:57692"/>
    </ligand>
</feature>
<dbReference type="InterPro" id="IPR005101">
    <property type="entry name" value="Cryptochr/Photolyase_FAD-bd"/>
</dbReference>
<dbReference type="SUPFAM" id="SSF48173">
    <property type="entry name" value="Cryptochrome/photolyase FAD-binding domain"/>
    <property type="match status" value="1"/>
</dbReference>
<feature type="binding site" evidence="12">
    <location>
        <begin position="274"/>
        <end position="281"/>
    </location>
    <ligand>
        <name>FAD</name>
        <dbReference type="ChEBI" id="CHEBI:57692"/>
    </ligand>
</feature>
<dbReference type="PANTHER" id="PTHR11455:SF9">
    <property type="entry name" value="CRYPTOCHROME CIRCADIAN CLOCK 5 ISOFORM X1"/>
    <property type="match status" value="1"/>
</dbReference>
<dbReference type="Pfam" id="PF00875">
    <property type="entry name" value="DNA_photolyase"/>
    <property type="match status" value="1"/>
</dbReference>
<evidence type="ECO:0000256" key="5">
    <source>
        <dbReference type="ARBA" id="ARBA00022630"/>
    </source>
</evidence>
<evidence type="ECO:0000256" key="12">
    <source>
        <dbReference type="PIRSR" id="PIRSR602081-1"/>
    </source>
</evidence>
<dbReference type="PROSITE" id="PS00394">
    <property type="entry name" value="DNA_PHOTOLYASES_1_1"/>
    <property type="match status" value="1"/>
</dbReference>
<feature type="site" description="Electron transfer via tryptophanyl radical" evidence="13">
    <location>
        <position position="359"/>
    </location>
</feature>
<keyword evidence="7 14" id="KW-0157">Chromophore</keyword>
<dbReference type="Gene3D" id="1.10.579.10">
    <property type="entry name" value="DNA Cyclobutane Dipyrimidine Photolyase, subunit A, domain 3"/>
    <property type="match status" value="1"/>
</dbReference>
<keyword evidence="6 12" id="KW-0274">FAD</keyword>
<comment type="function">
    <text evidence="10">Involved in repair of UV radiation-induced DNA damage. Catalyzes the light-dependent monomerization (300-600 nm) of cyclobutyl pyrimidine dimers (in cis-syn configuration), which are formed between adjacent bases on the same DNA strand upon exposure to ultraviolet radiation.</text>
</comment>
<dbReference type="Gene3D" id="1.25.40.80">
    <property type="match status" value="1"/>
</dbReference>
<accession>A0A1C3JNA0</accession>
<evidence type="ECO:0000256" key="7">
    <source>
        <dbReference type="ARBA" id="ARBA00022991"/>
    </source>
</evidence>
<feature type="binding site" evidence="12">
    <location>
        <begin position="234"/>
        <end position="238"/>
    </location>
    <ligand>
        <name>FAD</name>
        <dbReference type="ChEBI" id="CHEBI:57692"/>
    </ligand>
</feature>
<evidence type="ECO:0000256" key="14">
    <source>
        <dbReference type="RuleBase" id="RU004182"/>
    </source>
</evidence>
<evidence type="ECO:0000256" key="8">
    <source>
        <dbReference type="ARBA" id="ARBA00031671"/>
    </source>
</evidence>
<dbReference type="AlphaFoldDB" id="A0A1C3JNA0"/>
<evidence type="ECO:0000313" key="19">
    <source>
        <dbReference type="Proteomes" id="UP000092871"/>
    </source>
</evidence>
<reference evidence="16 19" key="2">
    <citation type="submission" date="2016-06" db="EMBL/GenBank/DDBJ databases">
        <authorList>
            <person name="Kjaerup R.B."/>
            <person name="Dalgaard T.S."/>
            <person name="Juul-Madsen H.R."/>
        </authorList>
    </citation>
    <scope>NUCLEOTIDE SEQUENCE [LARGE SCALE GENOMIC DNA]</scope>
    <source>
        <strain evidence="16 19">CECT 5115</strain>
    </source>
</reference>
<comment type="cofactor">
    <cofactor evidence="12">
        <name>FAD</name>
        <dbReference type="ChEBI" id="CHEBI:57692"/>
    </cofactor>
    <text evidence="12">Binds 1 FAD per subunit.</text>
</comment>
<dbReference type="InterPro" id="IPR036155">
    <property type="entry name" value="Crypto/Photolyase_N_sf"/>
</dbReference>
<comment type="cofactor">
    <cofactor evidence="1">
        <name>(6R)-5,10-methylene-5,6,7,8-tetrahydrofolate</name>
        <dbReference type="ChEBI" id="CHEBI:15636"/>
    </cofactor>
</comment>
<dbReference type="InterPro" id="IPR014729">
    <property type="entry name" value="Rossmann-like_a/b/a_fold"/>
</dbReference>
<proteinExistence type="inferred from homology"/>
<dbReference type="PROSITE" id="PS51645">
    <property type="entry name" value="PHR_CRY_ALPHA_BETA"/>
    <property type="match status" value="1"/>
</dbReference>
<comment type="catalytic activity">
    <reaction evidence="9">
        <text>cyclobutadipyrimidine (in DNA) = 2 pyrimidine residues (in DNA).</text>
        <dbReference type="EC" id="4.1.99.3"/>
    </reaction>
</comment>
<dbReference type="GO" id="GO:0071949">
    <property type="term" value="F:FAD binding"/>
    <property type="evidence" value="ECO:0007669"/>
    <property type="project" value="TreeGrafter"/>
</dbReference>
<feature type="domain" description="Photolyase/cryptochrome alpha/beta" evidence="15">
    <location>
        <begin position="3"/>
        <end position="135"/>
    </location>
</feature>
<evidence type="ECO:0000256" key="11">
    <source>
        <dbReference type="ARBA" id="ARBA00083107"/>
    </source>
</evidence>
<dbReference type="EMBL" id="FLRB01000006">
    <property type="protein sequence ID" value="SBT20243.1"/>
    <property type="molecule type" value="Genomic_DNA"/>
</dbReference>
<dbReference type="PANTHER" id="PTHR11455">
    <property type="entry name" value="CRYPTOCHROME"/>
    <property type="match status" value="1"/>
</dbReference>
<dbReference type="GO" id="GO:0003904">
    <property type="term" value="F:deoxyribodipyrimidine photo-lyase activity"/>
    <property type="evidence" value="ECO:0007669"/>
    <property type="project" value="UniProtKB-EC"/>
</dbReference>
<evidence type="ECO:0000256" key="3">
    <source>
        <dbReference type="ARBA" id="ARBA00013149"/>
    </source>
</evidence>
<evidence type="ECO:0000256" key="9">
    <source>
        <dbReference type="ARBA" id="ARBA00033999"/>
    </source>
</evidence>
<evidence type="ECO:0000256" key="2">
    <source>
        <dbReference type="ARBA" id="ARBA00005862"/>
    </source>
</evidence>
<evidence type="ECO:0000259" key="15">
    <source>
        <dbReference type="PROSITE" id="PS51645"/>
    </source>
</evidence>
<dbReference type="EMBL" id="FLRA01000003">
    <property type="protein sequence ID" value="SBT16527.1"/>
    <property type="molecule type" value="Genomic_DNA"/>
</dbReference>
<evidence type="ECO:0000256" key="4">
    <source>
        <dbReference type="ARBA" id="ARBA00014046"/>
    </source>
</evidence>
<dbReference type="InterPro" id="IPR036134">
    <property type="entry name" value="Crypto/Photolyase_FAD-like_sf"/>
</dbReference>
<evidence type="ECO:0000256" key="6">
    <source>
        <dbReference type="ARBA" id="ARBA00022827"/>
    </source>
</evidence>
<dbReference type="GO" id="GO:0009416">
    <property type="term" value="P:response to light stimulus"/>
    <property type="evidence" value="ECO:0007669"/>
    <property type="project" value="TreeGrafter"/>
</dbReference>
<dbReference type="SUPFAM" id="SSF52425">
    <property type="entry name" value="Cryptochrome/photolyase, N-terminal domain"/>
    <property type="match status" value="1"/>
</dbReference>
<evidence type="ECO:0000256" key="13">
    <source>
        <dbReference type="PIRSR" id="PIRSR602081-2"/>
    </source>
</evidence>
<dbReference type="Proteomes" id="UP000092871">
    <property type="component" value="Unassembled WGS sequence"/>
</dbReference>
<feature type="site" description="Electron transfer via tryptophanyl radical" evidence="13">
    <location>
        <position position="382"/>
    </location>
</feature>
<dbReference type="InterPro" id="IPR006050">
    <property type="entry name" value="DNA_photolyase_N"/>
</dbReference>
<dbReference type="InterPro" id="IPR002081">
    <property type="entry name" value="Cryptochrome/DNA_photolyase_1"/>
</dbReference>
<dbReference type="RefSeq" id="WP_067031685.1">
    <property type="nucleotide sequence ID" value="NZ_FLRA01000003.1"/>
</dbReference>
<feature type="site" description="Electron transfer via tryptophanyl radical" evidence="13">
    <location>
        <position position="306"/>
    </location>
</feature>
<dbReference type="PROSITE" id="PS00691">
    <property type="entry name" value="DNA_PHOTOLYASES_1_2"/>
    <property type="match status" value="1"/>
</dbReference>
<evidence type="ECO:0000313" key="17">
    <source>
        <dbReference type="EMBL" id="SBT20243.1"/>
    </source>
</evidence>
<organism evidence="16 19">
    <name type="scientific">Marinomonas gallaica</name>
    <dbReference type="NCBI Taxonomy" id="1806667"/>
    <lineage>
        <taxon>Bacteria</taxon>
        <taxon>Pseudomonadati</taxon>
        <taxon>Pseudomonadota</taxon>
        <taxon>Gammaproteobacteria</taxon>
        <taxon>Oceanospirillales</taxon>
        <taxon>Oceanospirillaceae</taxon>
        <taxon>Marinomonas</taxon>
    </lineage>
</organism>
<evidence type="ECO:0000256" key="10">
    <source>
        <dbReference type="ARBA" id="ARBA00059220"/>
    </source>
</evidence>
<dbReference type="FunFam" id="1.10.579.10:FF:000003">
    <property type="entry name" value="Deoxyribodipyrimidine photo-lyase"/>
    <property type="match status" value="1"/>
</dbReference>
<dbReference type="EC" id="4.1.99.3" evidence="3"/>
<keyword evidence="18" id="KW-1185">Reference proteome</keyword>
<keyword evidence="16" id="KW-0456">Lyase</keyword>
<evidence type="ECO:0000313" key="18">
    <source>
        <dbReference type="Proteomes" id="UP000092840"/>
    </source>
</evidence>
<comment type="similarity">
    <text evidence="2">Belongs to the DNA photolyase class-1 family.</text>
</comment>
<comment type="similarity">
    <text evidence="14">Belongs to the DNA photolyase family.</text>
</comment>
<dbReference type="InterPro" id="IPR018394">
    <property type="entry name" value="DNA_photolyase_1_CS_C"/>
</dbReference>
<dbReference type="OrthoDB" id="9772484at2"/>
<feature type="binding site" evidence="12">
    <location>
        <position position="222"/>
    </location>
    <ligand>
        <name>FAD</name>
        <dbReference type="ChEBI" id="CHEBI:57692"/>
    </ligand>
</feature>
<evidence type="ECO:0000313" key="16">
    <source>
        <dbReference type="EMBL" id="SBT16527.1"/>
    </source>
</evidence>
<gene>
    <name evidence="16" type="primary">phrA</name>
    <name evidence="16" type="ORF">MGA5115_00608</name>
    <name evidence="17" type="ORF">MGA5116_00826</name>
</gene>
<name>A0A1C3JNA0_9GAMM</name>
<evidence type="ECO:0000256" key="1">
    <source>
        <dbReference type="ARBA" id="ARBA00001932"/>
    </source>
</evidence>
<keyword evidence="5 12" id="KW-0285">Flavoprotein</keyword>
<dbReference type="Gene3D" id="3.40.50.620">
    <property type="entry name" value="HUPs"/>
    <property type="match status" value="1"/>
</dbReference>
<dbReference type="Proteomes" id="UP000092840">
    <property type="component" value="Unassembled WGS sequence"/>
</dbReference>
<dbReference type="Pfam" id="PF03441">
    <property type="entry name" value="FAD_binding_7"/>
    <property type="match status" value="1"/>
</dbReference>
<reference evidence="17 18" key="1">
    <citation type="submission" date="2016-06" db="EMBL/GenBank/DDBJ databases">
        <authorList>
            <person name="Rodrigo-Torres L."/>
            <person name="Arahal D.R."/>
        </authorList>
    </citation>
    <scope>NUCLEOTIDE SEQUENCE [LARGE SCALE GENOMIC DNA]</scope>
    <source>
        <strain evidence="17 18">CECT 5116</strain>
    </source>
</reference>
<dbReference type="GO" id="GO:0000719">
    <property type="term" value="P:photoreactive repair"/>
    <property type="evidence" value="ECO:0007669"/>
    <property type="project" value="UniProtKB-ARBA"/>
</dbReference>
<dbReference type="GO" id="GO:0003677">
    <property type="term" value="F:DNA binding"/>
    <property type="evidence" value="ECO:0007669"/>
    <property type="project" value="TreeGrafter"/>
</dbReference>
<protein>
    <recommendedName>
        <fullName evidence="4">Deoxyribodipyrimidine photo-lyase</fullName>
        <ecNumber evidence="3">4.1.99.3</ecNumber>
    </recommendedName>
    <alternativeName>
        <fullName evidence="8">DNA photolyase</fullName>
    </alternativeName>
    <alternativeName>
        <fullName evidence="11">Photoreactivating enzyme</fullName>
    </alternativeName>
</protein>
<sequence length="469" mass="54178">MAITQLVWLRNDLRLDDHPAIAQAQQQGEVAVVVCLTPEQWDEHHESPAKGSLRLKLIQTLRQQAHELNIPCHVLPLRRFSDCPNALLTLCQEQNYQQVWWQNELPVHEAQRDDNTENHLREHNIECQRFAPDLIVSQPVLNQQGQPFKVFTPFYKRWLATLSANVQSPYDLPNKQTQGEALPNEFVIPSEQSSYREDLWPADYQAIREKLWHFCHTKEALYDELRDFPAKPNTSLLSPYLALGAIGPRACLEAIIYSASQDNRDWHASVWLKELAWRDFYKQLMGFFPDLSKSLPFKPETVNVIWNNNEAGFKAWCEGNTGFPIVDAAMRQLNQTGWMHNRLRMIAASFLTKLLLIDWRKGEAYFMSKLIDGEFAANNGGWQWSASTGCDAAPYFRVFNPTRQSERFDPDGTFIKKFIPELKSIPAKNIHNPSSAIRDQCNYSEPVIDYKLARQHAIAAFENLKKENE</sequence>